<reference evidence="8" key="3">
    <citation type="submission" date="2025-08" db="UniProtKB">
        <authorList>
            <consortium name="RefSeq"/>
        </authorList>
    </citation>
    <scope>IDENTIFICATION</scope>
    <source>
        <tissue evidence="8">Whole organism</tissue>
    </source>
</reference>
<reference evidence="7" key="1">
    <citation type="journal article" date="1997" name="Nucleic Acids Res.">
        <title>tRNAscan-SE: a program for improved detection of transfer RNA genes in genomic sequence.</title>
        <authorList>
            <person name="Lowe T.M."/>
            <person name="Eddy S.R."/>
        </authorList>
    </citation>
    <scope>NUCLEOTIDE SEQUENCE [LARGE SCALE GENOMIC DNA]</scope>
</reference>
<dbReference type="InterPro" id="IPR036236">
    <property type="entry name" value="Znf_C2H2_sf"/>
</dbReference>
<proteinExistence type="predicted"/>
<accession>A0ABM1NPB2</accession>
<dbReference type="Proteomes" id="UP000694904">
    <property type="component" value="Chromosome 3"/>
</dbReference>
<evidence type="ECO:0000313" key="8">
    <source>
        <dbReference type="RefSeq" id="XP_017856798.1"/>
    </source>
</evidence>
<evidence type="ECO:0000259" key="6">
    <source>
        <dbReference type="PROSITE" id="PS50808"/>
    </source>
</evidence>
<feature type="region of interest" description="Disordered" evidence="5">
    <location>
        <begin position="1"/>
        <end position="29"/>
    </location>
</feature>
<dbReference type="PANTHER" id="PTHR34396:SF25">
    <property type="entry name" value="BOUNDARY ELEMENT ASSOCIATED FACTOR"/>
    <property type="match status" value="1"/>
</dbReference>
<evidence type="ECO:0000256" key="1">
    <source>
        <dbReference type="ARBA" id="ARBA00022723"/>
    </source>
</evidence>
<feature type="compositionally biased region" description="Basic and acidic residues" evidence="5">
    <location>
        <begin position="1"/>
        <end position="14"/>
    </location>
</feature>
<dbReference type="SUPFAM" id="SSF57667">
    <property type="entry name" value="beta-beta-alpha zinc fingers"/>
    <property type="match status" value="1"/>
</dbReference>
<dbReference type="Pfam" id="PF02892">
    <property type="entry name" value="zf-BED"/>
    <property type="match status" value="1"/>
</dbReference>
<organism evidence="7 8">
    <name type="scientific">Drosophila arizonae</name>
    <name type="common">Fruit fly</name>
    <dbReference type="NCBI Taxonomy" id="7263"/>
    <lineage>
        <taxon>Eukaryota</taxon>
        <taxon>Metazoa</taxon>
        <taxon>Ecdysozoa</taxon>
        <taxon>Arthropoda</taxon>
        <taxon>Hexapoda</taxon>
        <taxon>Insecta</taxon>
        <taxon>Pterygota</taxon>
        <taxon>Neoptera</taxon>
        <taxon>Endopterygota</taxon>
        <taxon>Diptera</taxon>
        <taxon>Brachycera</taxon>
        <taxon>Muscomorpha</taxon>
        <taxon>Ephydroidea</taxon>
        <taxon>Drosophilidae</taxon>
        <taxon>Drosophila</taxon>
    </lineage>
</organism>
<evidence type="ECO:0000256" key="3">
    <source>
        <dbReference type="ARBA" id="ARBA00022833"/>
    </source>
</evidence>
<dbReference type="GeneID" id="108609589"/>
<gene>
    <name evidence="8" type="primary">LOC108609589</name>
</gene>
<evidence type="ECO:0000313" key="7">
    <source>
        <dbReference type="Proteomes" id="UP000694904"/>
    </source>
</evidence>
<evidence type="ECO:0000256" key="2">
    <source>
        <dbReference type="ARBA" id="ARBA00022771"/>
    </source>
</evidence>
<protein>
    <submittedName>
        <fullName evidence="8">Uncharacterized protein LOC108609589</fullName>
    </submittedName>
</protein>
<dbReference type="SMART" id="SM00614">
    <property type="entry name" value="ZnF_BED"/>
    <property type="match status" value="1"/>
</dbReference>
<name>A0ABM1NPB2_DROAR</name>
<feature type="domain" description="BED-type" evidence="6">
    <location>
        <begin position="29"/>
        <end position="80"/>
    </location>
</feature>
<keyword evidence="7" id="KW-1185">Reference proteome</keyword>
<dbReference type="PROSITE" id="PS50808">
    <property type="entry name" value="ZF_BED"/>
    <property type="match status" value="1"/>
</dbReference>
<dbReference type="RefSeq" id="XP_017856798.1">
    <property type="nucleotide sequence ID" value="XM_018001309.1"/>
</dbReference>
<sequence length="137" mass="15523">MDKFLNPSNKREATNEPSMPGADEAKKRKKTSEVWTHFDKCQNKIFAKCRLCGKEYKTSGNTSNLLEHLKRAHPVRSNESSNLNKIDQFFFPSMEKISSGATIDGFAALLESLQCLCSQPVLVRSDFAVRDSHEILR</sequence>
<reference evidence="7" key="2">
    <citation type="journal article" date="2016" name="G3 (Bethesda)">
        <title>Genome Evolution in Three Species of Cactophilic Drosophila.</title>
        <authorList>
            <person name="Sanchez-Flores A."/>
            <person name="Penazola F."/>
            <person name="Carpinteyro-Ponce J."/>
            <person name="Nazario-Yepiz N."/>
            <person name="Abreu-Goodger C."/>
            <person name="Machado C.A."/>
            <person name="Markow T.A."/>
        </authorList>
    </citation>
    <scope>NUCLEOTIDE SEQUENCE [LARGE SCALE GENOMIC DNA]</scope>
</reference>
<keyword evidence="2 4" id="KW-0863">Zinc-finger</keyword>
<dbReference type="InterPro" id="IPR053031">
    <property type="entry name" value="Cuticle_assoc_protein"/>
</dbReference>
<keyword evidence="1" id="KW-0479">Metal-binding</keyword>
<dbReference type="PANTHER" id="PTHR34396">
    <property type="entry name" value="OS03G0264950 PROTEIN-RELATED"/>
    <property type="match status" value="1"/>
</dbReference>
<dbReference type="InterPro" id="IPR003656">
    <property type="entry name" value="Znf_BED"/>
</dbReference>
<evidence type="ECO:0000256" key="4">
    <source>
        <dbReference type="PROSITE-ProRule" id="PRU00027"/>
    </source>
</evidence>
<keyword evidence="3" id="KW-0862">Zinc</keyword>
<evidence type="ECO:0000256" key="5">
    <source>
        <dbReference type="SAM" id="MobiDB-lite"/>
    </source>
</evidence>